<dbReference type="SUPFAM" id="SSF111337">
    <property type="entry name" value="QueA-like"/>
    <property type="match status" value="1"/>
</dbReference>
<dbReference type="HAMAP" id="MF_00113">
    <property type="entry name" value="QueA"/>
    <property type="match status" value="1"/>
</dbReference>
<dbReference type="GO" id="GO:0005737">
    <property type="term" value="C:cytoplasm"/>
    <property type="evidence" value="ECO:0007669"/>
    <property type="project" value="UniProtKB-SubCell"/>
</dbReference>
<dbReference type="InterPro" id="IPR042118">
    <property type="entry name" value="QueA_dom1"/>
</dbReference>
<evidence type="ECO:0000256" key="7">
    <source>
        <dbReference type="ARBA" id="ARBA00022785"/>
    </source>
</evidence>
<evidence type="ECO:0000256" key="9">
    <source>
        <dbReference type="ARBA" id="ARBA00061210"/>
    </source>
</evidence>
<keyword evidence="5 13" id="KW-0808">Transferase</keyword>
<dbReference type="NCBIfam" id="NF001140">
    <property type="entry name" value="PRK00147.1"/>
    <property type="match status" value="1"/>
</dbReference>
<dbReference type="Pfam" id="PF02547">
    <property type="entry name" value="Queuosine_synth"/>
    <property type="match status" value="1"/>
</dbReference>
<accession>A0A0G0MN40</accession>
<dbReference type="UniPathway" id="UPA00392"/>
<evidence type="ECO:0000256" key="8">
    <source>
        <dbReference type="ARBA" id="ARBA00052751"/>
    </source>
</evidence>
<dbReference type="PANTHER" id="PTHR30307:SF0">
    <property type="entry name" value="S-ADENOSYLMETHIONINE:TRNA RIBOSYLTRANSFERASE-ISOMERASE"/>
    <property type="match status" value="1"/>
</dbReference>
<evidence type="ECO:0000313" key="14">
    <source>
        <dbReference type="EMBL" id="KKR04523.1"/>
    </source>
</evidence>
<evidence type="ECO:0000256" key="6">
    <source>
        <dbReference type="ARBA" id="ARBA00022691"/>
    </source>
</evidence>
<dbReference type="Gene3D" id="3.40.1780.10">
    <property type="entry name" value="QueA-like"/>
    <property type="match status" value="1"/>
</dbReference>
<comment type="subcellular location">
    <subcellularLocation>
        <location evidence="1 13">Cytoplasm</location>
    </subcellularLocation>
</comment>
<name>A0A0G0MN40_9BACT</name>
<evidence type="ECO:0000256" key="2">
    <source>
        <dbReference type="ARBA" id="ARBA00004691"/>
    </source>
</evidence>
<dbReference type="InterPro" id="IPR036100">
    <property type="entry name" value="QueA_sf"/>
</dbReference>
<dbReference type="EC" id="2.4.99.17" evidence="10 13"/>
<comment type="similarity">
    <text evidence="9 13">Belongs to the QueA family.</text>
</comment>
<organism evidence="14 15">
    <name type="scientific">Candidatus Uhrbacteria bacterium GW2011_GWF2_39_13</name>
    <dbReference type="NCBI Taxonomy" id="1618995"/>
    <lineage>
        <taxon>Bacteria</taxon>
        <taxon>Candidatus Uhriibacteriota</taxon>
    </lineage>
</organism>
<comment type="caution">
    <text evidence="14">The sequence shown here is derived from an EMBL/GenBank/DDBJ whole genome shotgun (WGS) entry which is preliminary data.</text>
</comment>
<evidence type="ECO:0000256" key="5">
    <source>
        <dbReference type="ARBA" id="ARBA00022679"/>
    </source>
</evidence>
<comment type="pathway">
    <text evidence="2 13">tRNA modification; tRNA-queuosine biosynthesis.</text>
</comment>
<evidence type="ECO:0000256" key="4">
    <source>
        <dbReference type="ARBA" id="ARBA00022490"/>
    </source>
</evidence>
<sequence length="352" mass="39820">MMYSIMPTSTSFFDYELPNELIAQHCVEPRDHSRLMLIDRKTGRWQHKAFYEILNEFHAGDVLVMNNTKVFRARLQTVVHGRGIELFLLRPREDGVWDVLVKPGKYVNVGDIVELGEIQGDVLSKTDVVRIRFNQSDTQVIEYANAHGEIPIPPYVEEIPSRLDQYQTVYAKETGSVAAPTAGFHFTKELLEKIQEKGIEIQYVTLHVGLGTFRPMKSETIEEHQMHNEFVIISSQTAQTINKAKKEGRRIVAVGTTTVRTLEGVAAYAAQTKGLVSLLPPEGFSGDINLFITPGFHWSVIDALITNFHFPKSTLLVLVSAFAGREHILAAYKEAVRQKYRFFSFGDAMFIS</sequence>
<dbReference type="GO" id="GO:0008616">
    <property type="term" value="P:tRNA queuosine(34) biosynthetic process"/>
    <property type="evidence" value="ECO:0007669"/>
    <property type="project" value="UniProtKB-UniRule"/>
</dbReference>
<dbReference type="Proteomes" id="UP000033935">
    <property type="component" value="Unassembled WGS sequence"/>
</dbReference>
<protein>
    <recommendedName>
        <fullName evidence="11 13">S-adenosylmethionine:tRNA ribosyltransferase-isomerase</fullName>
        <ecNumber evidence="10 13">2.4.99.17</ecNumber>
    </recommendedName>
    <alternativeName>
        <fullName evidence="12 13">Queuosine biosynthesis protein QueA</fullName>
    </alternativeName>
</protein>
<dbReference type="FunFam" id="3.40.1780.10:FF:000001">
    <property type="entry name" value="S-adenosylmethionine:tRNA ribosyltransferase-isomerase"/>
    <property type="match status" value="1"/>
</dbReference>
<evidence type="ECO:0000313" key="15">
    <source>
        <dbReference type="Proteomes" id="UP000033935"/>
    </source>
</evidence>
<dbReference type="PANTHER" id="PTHR30307">
    <property type="entry name" value="S-ADENOSYLMETHIONINE:TRNA RIBOSYLTRANSFERASE-ISOMERASE"/>
    <property type="match status" value="1"/>
</dbReference>
<proteinExistence type="inferred from homology"/>
<keyword evidence="6 13" id="KW-0949">S-adenosyl-L-methionine</keyword>
<dbReference type="InterPro" id="IPR003699">
    <property type="entry name" value="QueA"/>
</dbReference>
<evidence type="ECO:0000256" key="11">
    <source>
        <dbReference type="ARBA" id="ARBA00069325"/>
    </source>
</evidence>
<dbReference type="NCBIfam" id="TIGR00113">
    <property type="entry name" value="queA"/>
    <property type="match status" value="1"/>
</dbReference>
<keyword evidence="4 13" id="KW-0963">Cytoplasm</keyword>
<evidence type="ECO:0000256" key="12">
    <source>
        <dbReference type="ARBA" id="ARBA00076160"/>
    </source>
</evidence>
<dbReference type="PATRIC" id="fig|1618995.3.peg.329"/>
<dbReference type="EMBL" id="LBWG01000006">
    <property type="protein sequence ID" value="KKR04523.1"/>
    <property type="molecule type" value="Genomic_DNA"/>
</dbReference>
<comment type="subunit">
    <text evidence="3 13">Monomer.</text>
</comment>
<dbReference type="Gene3D" id="2.40.10.240">
    <property type="entry name" value="QueA-like"/>
    <property type="match status" value="1"/>
</dbReference>
<reference evidence="14 15" key="1">
    <citation type="journal article" date="2015" name="Nature">
        <title>rRNA introns, odd ribosomes, and small enigmatic genomes across a large radiation of phyla.</title>
        <authorList>
            <person name="Brown C.T."/>
            <person name="Hug L.A."/>
            <person name="Thomas B.C."/>
            <person name="Sharon I."/>
            <person name="Castelle C.J."/>
            <person name="Singh A."/>
            <person name="Wilkins M.J."/>
            <person name="Williams K.H."/>
            <person name="Banfield J.F."/>
        </authorList>
    </citation>
    <scope>NUCLEOTIDE SEQUENCE [LARGE SCALE GENOMIC DNA]</scope>
</reference>
<dbReference type="GO" id="GO:0051075">
    <property type="term" value="F:S-adenosylmethionine:tRNA ribosyltransferase-isomerase activity"/>
    <property type="evidence" value="ECO:0007669"/>
    <property type="project" value="UniProtKB-EC"/>
</dbReference>
<dbReference type="InterPro" id="IPR042119">
    <property type="entry name" value="QueA_dom2"/>
</dbReference>
<comment type="catalytic activity">
    <reaction evidence="8 13">
        <text>7-aminomethyl-7-carbaguanosine(34) in tRNA + S-adenosyl-L-methionine = epoxyqueuosine(34) in tRNA + adenine + L-methionine + 2 H(+)</text>
        <dbReference type="Rhea" id="RHEA:32155"/>
        <dbReference type="Rhea" id="RHEA-COMP:10342"/>
        <dbReference type="Rhea" id="RHEA-COMP:18582"/>
        <dbReference type="ChEBI" id="CHEBI:15378"/>
        <dbReference type="ChEBI" id="CHEBI:16708"/>
        <dbReference type="ChEBI" id="CHEBI:57844"/>
        <dbReference type="ChEBI" id="CHEBI:59789"/>
        <dbReference type="ChEBI" id="CHEBI:82833"/>
        <dbReference type="ChEBI" id="CHEBI:194443"/>
        <dbReference type="EC" id="2.4.99.17"/>
    </reaction>
</comment>
<evidence type="ECO:0000256" key="3">
    <source>
        <dbReference type="ARBA" id="ARBA00011245"/>
    </source>
</evidence>
<comment type="function">
    <text evidence="13">Transfers and isomerizes the ribose moiety from AdoMet to the 7-aminomethyl group of 7-deazaguanine (preQ1-tRNA) to give epoxyqueuosine (oQ-tRNA).</text>
</comment>
<evidence type="ECO:0000256" key="10">
    <source>
        <dbReference type="ARBA" id="ARBA00066503"/>
    </source>
</evidence>
<evidence type="ECO:0000256" key="13">
    <source>
        <dbReference type="HAMAP-Rule" id="MF_00113"/>
    </source>
</evidence>
<keyword evidence="14" id="KW-0413">Isomerase</keyword>
<keyword evidence="7 13" id="KW-0671">Queuosine biosynthesis</keyword>
<evidence type="ECO:0000256" key="1">
    <source>
        <dbReference type="ARBA" id="ARBA00004496"/>
    </source>
</evidence>
<gene>
    <name evidence="13" type="primary">queA</name>
    <name evidence="14" type="ORF">UT30_C0006G0017</name>
</gene>
<dbReference type="AlphaFoldDB" id="A0A0G0MN40"/>